<evidence type="ECO:0000313" key="4">
    <source>
        <dbReference type="Proteomes" id="UP001139000"/>
    </source>
</evidence>
<evidence type="ECO:0000256" key="2">
    <source>
        <dbReference type="ARBA" id="ARBA00022679"/>
    </source>
</evidence>
<name>A0A9X1TFK5_9BACT</name>
<protein>
    <submittedName>
        <fullName evidence="3">WecB/TagA/CpsF family glycosyltransferase</fullName>
    </submittedName>
</protein>
<dbReference type="AlphaFoldDB" id="A0A9X1TFK5"/>
<dbReference type="InterPro" id="IPR004629">
    <property type="entry name" value="WecG_TagA_CpsF"/>
</dbReference>
<evidence type="ECO:0000313" key="3">
    <source>
        <dbReference type="EMBL" id="MCF0062724.1"/>
    </source>
</evidence>
<dbReference type="EMBL" id="JAJTTC010000002">
    <property type="protein sequence ID" value="MCF0062724.1"/>
    <property type="molecule type" value="Genomic_DNA"/>
</dbReference>
<dbReference type="CDD" id="cd06533">
    <property type="entry name" value="Glyco_transf_WecG_TagA"/>
    <property type="match status" value="1"/>
</dbReference>
<proteinExistence type="predicted"/>
<dbReference type="Pfam" id="PF03808">
    <property type="entry name" value="Glyco_tran_WecG"/>
    <property type="match status" value="1"/>
</dbReference>
<keyword evidence="4" id="KW-1185">Reference proteome</keyword>
<evidence type="ECO:0000256" key="1">
    <source>
        <dbReference type="ARBA" id="ARBA00022676"/>
    </source>
</evidence>
<accession>A0A9X1TFK5</accession>
<keyword evidence="2" id="KW-0808">Transferase</keyword>
<dbReference type="PANTHER" id="PTHR34136:SF1">
    <property type="entry name" value="UDP-N-ACETYL-D-MANNOSAMINURONIC ACID TRANSFERASE"/>
    <property type="match status" value="1"/>
</dbReference>
<dbReference type="RefSeq" id="WP_234655812.1">
    <property type="nucleotide sequence ID" value="NZ_CP094997.1"/>
</dbReference>
<dbReference type="NCBIfam" id="TIGR00696">
    <property type="entry name" value="wecG_tagA_cpsF"/>
    <property type="match status" value="1"/>
</dbReference>
<comment type="caution">
    <text evidence="3">The sequence shown here is derived from an EMBL/GenBank/DDBJ whole genome shotgun (WGS) entry which is preliminary data.</text>
</comment>
<gene>
    <name evidence="3" type="ORF">LXM26_14545</name>
</gene>
<organism evidence="3 4">
    <name type="scientific">Dyadobacter chenwenxiniae</name>
    <dbReference type="NCBI Taxonomy" id="2906456"/>
    <lineage>
        <taxon>Bacteria</taxon>
        <taxon>Pseudomonadati</taxon>
        <taxon>Bacteroidota</taxon>
        <taxon>Cytophagia</taxon>
        <taxon>Cytophagales</taxon>
        <taxon>Spirosomataceae</taxon>
        <taxon>Dyadobacter</taxon>
    </lineage>
</organism>
<keyword evidence="1" id="KW-0328">Glycosyltransferase</keyword>
<dbReference type="PANTHER" id="PTHR34136">
    <property type="match status" value="1"/>
</dbReference>
<dbReference type="Proteomes" id="UP001139000">
    <property type="component" value="Unassembled WGS sequence"/>
</dbReference>
<sequence length="256" mass="28770">MKKVNLLGIGISVGRYDSFLEQLFQLAAIKESCFICVSNVHMLVEAYLDANFSKIVNSAKICTPDGMPLVWGLKLLYGIHQDRVAGMDILPDILRTAEQKSIPIFFYGGSPEMLAKTSSFVDEKYPSLKIGGMHSPPFRPLTEQEELNDIELINASGAKILFVVLGCPKQEKWMAKMNGKIHMPMIGIGGALPVMVGLQSRAPEWIQNAGLEWLFRLMQEPRRLFKRYAVTNSLFSFLLIKAYIKGLFKRNDYSTS</sequence>
<reference evidence="3" key="1">
    <citation type="submission" date="2021-12" db="EMBL/GenBank/DDBJ databases">
        <title>Novel species in genus Dyadobacter.</title>
        <authorList>
            <person name="Ma C."/>
        </authorList>
    </citation>
    <scope>NUCLEOTIDE SEQUENCE</scope>
    <source>
        <strain evidence="3">LJ419</strain>
    </source>
</reference>
<dbReference type="GO" id="GO:0016758">
    <property type="term" value="F:hexosyltransferase activity"/>
    <property type="evidence" value="ECO:0007669"/>
    <property type="project" value="TreeGrafter"/>
</dbReference>